<dbReference type="EMBL" id="LGFU01000001">
    <property type="protein sequence ID" value="KUK47079.1"/>
    <property type="molecule type" value="Genomic_DNA"/>
</dbReference>
<dbReference type="SUPFAM" id="SSF53383">
    <property type="entry name" value="PLP-dependent transferases"/>
    <property type="match status" value="1"/>
</dbReference>
<dbReference type="Gene3D" id="3.40.640.10">
    <property type="entry name" value="Type I PLP-dependent aspartate aminotransferase-like (Major domain)"/>
    <property type="match status" value="1"/>
</dbReference>
<dbReference type="AlphaFoldDB" id="A0A101FYY6"/>
<feature type="domain" description="Aminotransferase class I/classII large" evidence="5">
    <location>
        <begin position="43"/>
        <end position="380"/>
    </location>
</feature>
<evidence type="ECO:0000313" key="7">
    <source>
        <dbReference type="Proteomes" id="UP000064249"/>
    </source>
</evidence>
<protein>
    <submittedName>
        <fullName evidence="6">Putative 8-amino-7-oxononanoate synthase</fullName>
    </submittedName>
</protein>
<organism evidence="6 7">
    <name type="scientific">Anaerolinea thermophila</name>
    <dbReference type="NCBI Taxonomy" id="167964"/>
    <lineage>
        <taxon>Bacteria</taxon>
        <taxon>Bacillati</taxon>
        <taxon>Chloroflexota</taxon>
        <taxon>Anaerolineae</taxon>
        <taxon>Anaerolineales</taxon>
        <taxon>Anaerolineaceae</taxon>
        <taxon>Anaerolinea</taxon>
    </lineage>
</organism>
<dbReference type="Pfam" id="PF00155">
    <property type="entry name" value="Aminotran_1_2"/>
    <property type="match status" value="1"/>
</dbReference>
<dbReference type="InterPro" id="IPR004839">
    <property type="entry name" value="Aminotransferase_I/II_large"/>
</dbReference>
<dbReference type="InterPro" id="IPR015421">
    <property type="entry name" value="PyrdxlP-dep_Trfase_major"/>
</dbReference>
<keyword evidence="3 4" id="KW-0663">Pyridoxal phosphate</keyword>
<proteinExistence type="inferred from homology"/>
<evidence type="ECO:0000259" key="5">
    <source>
        <dbReference type="Pfam" id="PF00155"/>
    </source>
</evidence>
<dbReference type="PROSITE" id="PS00599">
    <property type="entry name" value="AA_TRANSFER_CLASS_2"/>
    <property type="match status" value="1"/>
</dbReference>
<keyword evidence="2" id="KW-0808">Transferase</keyword>
<reference evidence="6 7" key="1">
    <citation type="journal article" date="2015" name="MBio">
        <title>Genome-Resolved Metagenomic Analysis Reveals Roles for Candidate Phyla and Other Microbial Community Members in Biogeochemical Transformations in Oil Reservoirs.</title>
        <authorList>
            <person name="Hu P."/>
            <person name="Tom L."/>
            <person name="Singh A."/>
            <person name="Thomas B.C."/>
            <person name="Baker B.J."/>
            <person name="Piceno Y.M."/>
            <person name="Andersen G.L."/>
            <person name="Banfield J.F."/>
        </authorList>
    </citation>
    <scope>NUCLEOTIDE SEQUENCE [LARGE SCALE GENOMIC DNA]</scope>
    <source>
        <strain evidence="6">46_16</strain>
    </source>
</reference>
<comment type="caution">
    <text evidence="6">The sequence shown here is derived from an EMBL/GenBank/DDBJ whole genome shotgun (WGS) entry which is preliminary data.</text>
</comment>
<comment type="similarity">
    <text evidence="4">Belongs to the class-II pyridoxal-phosphate-dependent aminotransferase family.</text>
</comment>
<dbReference type="InterPro" id="IPR015422">
    <property type="entry name" value="PyrdxlP-dep_Trfase_small"/>
</dbReference>
<gene>
    <name evidence="6" type="ORF">XD73_0025</name>
</gene>
<evidence type="ECO:0000256" key="4">
    <source>
        <dbReference type="RuleBase" id="RU003693"/>
    </source>
</evidence>
<dbReference type="GO" id="GO:0030170">
    <property type="term" value="F:pyridoxal phosphate binding"/>
    <property type="evidence" value="ECO:0007669"/>
    <property type="project" value="InterPro"/>
</dbReference>
<dbReference type="PATRIC" id="fig|167964.4.peg.316"/>
<comment type="cofactor">
    <cofactor evidence="1 4">
        <name>pyridoxal 5'-phosphate</name>
        <dbReference type="ChEBI" id="CHEBI:597326"/>
    </cofactor>
</comment>
<dbReference type="PANTHER" id="PTHR13693:SF3">
    <property type="entry name" value="LD36009P"/>
    <property type="match status" value="1"/>
</dbReference>
<evidence type="ECO:0000256" key="2">
    <source>
        <dbReference type="ARBA" id="ARBA00022679"/>
    </source>
</evidence>
<sequence>MDIFKKCTEYTDAKAVIEKGIYPYFLPLAENEGTEVVYEGRHIIMCGSNNYLGLTTHPKVKEAGIKAIERFGTSCTGSRFLNGTLELHEQLEKELADFVGKEEALIFSTGMQTNLGTISSLVGRDDVVILDKEDHASIVDGARLGYGKIERFRHNDIEHLERVLQSIPEDRGRLIVVDGVFSMGGDLADLPNLIPLAKKYGARVMVDDAHGMGVTGGGRGTAHGFGMDNEVDLIMSTFSKSFASLGGFIAGDSNVIHFVKHTARSLIFSASIPASNAASVLAAIEVIKAEPERVERVNAIGETIRTELSKMGFNIGNSVTPIVPVIIGEDDLTFRSWKALFDNGVFVNPVVSPAVAPGQQLLRTSYMATHTDEQIEKVLQIFEQVGKDLAII</sequence>
<dbReference type="InterPro" id="IPR015424">
    <property type="entry name" value="PyrdxlP-dep_Trfase"/>
</dbReference>
<dbReference type="GO" id="GO:0016740">
    <property type="term" value="F:transferase activity"/>
    <property type="evidence" value="ECO:0007669"/>
    <property type="project" value="UniProtKB-KW"/>
</dbReference>
<dbReference type="InterPro" id="IPR050087">
    <property type="entry name" value="AON_synthase_class-II"/>
</dbReference>
<evidence type="ECO:0000256" key="3">
    <source>
        <dbReference type="ARBA" id="ARBA00022898"/>
    </source>
</evidence>
<dbReference type="Gene3D" id="3.90.1150.10">
    <property type="entry name" value="Aspartate Aminotransferase, domain 1"/>
    <property type="match status" value="1"/>
</dbReference>
<dbReference type="Proteomes" id="UP000064249">
    <property type="component" value="Unassembled WGS sequence"/>
</dbReference>
<evidence type="ECO:0000256" key="1">
    <source>
        <dbReference type="ARBA" id="ARBA00001933"/>
    </source>
</evidence>
<dbReference type="InterPro" id="IPR001917">
    <property type="entry name" value="Aminotrans_II_pyridoxalP_BS"/>
</dbReference>
<dbReference type="PANTHER" id="PTHR13693">
    <property type="entry name" value="CLASS II AMINOTRANSFERASE/8-AMINO-7-OXONONANOATE SYNTHASE"/>
    <property type="match status" value="1"/>
</dbReference>
<accession>A0A101FYY6</accession>
<name>A0A101FYY6_9CHLR</name>
<evidence type="ECO:0000313" key="6">
    <source>
        <dbReference type="EMBL" id="KUK47079.1"/>
    </source>
</evidence>